<comment type="caution">
    <text evidence="2">The sequence shown here is derived from an EMBL/GenBank/DDBJ whole genome shotgun (WGS) entry which is preliminary data.</text>
</comment>
<sequence length="383" mass="41744">MNSAQPLDVTPPDSDAALLERVDEIAAGPLAALAYRIDQEGHYPLEIIQALGEAGALDPHLADRGGRFDLAIAAMQRVSRHCGTTGFLMWTHQVCALYMAESGNPALSGERLEAHRRGERFGGTALSNPMKALSGIERMALRARPDGHGGYRVSGVLPWVSHIQKGQYCGALARVQNDQGQDHGEIMFMLDCDDDVELRPCPAFAGMEGSSTWGIRLEDYPVGAERLIADPAQPFVARIRAGFILLQAGMALGVAQGSLDSILEVEGQLGHVNQFLEQRPEALRAEMADLEARAVRLAATPYDTGRDYLLDVLDLRTQGAEFALRAAQSAMLHQGARGYALSAAAQRRLREAQFVAIVTPAIKHLRWEMDRLCREDWPEEAAS</sequence>
<reference evidence="2 3" key="1">
    <citation type="submission" date="2012-09" db="EMBL/GenBank/DDBJ databases">
        <title>Genome Sequence of alkane-degrading Bacterium Alcanivorax sp. 521-1.</title>
        <authorList>
            <person name="Lai Q."/>
            <person name="Shao Z."/>
        </authorList>
    </citation>
    <scope>NUCLEOTIDE SEQUENCE [LARGE SCALE GENOMIC DNA]</scope>
    <source>
        <strain evidence="2 3">521-1</strain>
    </source>
</reference>
<organism evidence="2 3">
    <name type="scientific">Alloalcanivorax profundimaris</name>
    <dbReference type="NCBI Taxonomy" id="2735259"/>
    <lineage>
        <taxon>Bacteria</taxon>
        <taxon>Pseudomonadati</taxon>
        <taxon>Pseudomonadota</taxon>
        <taxon>Gammaproteobacteria</taxon>
        <taxon>Oceanospirillales</taxon>
        <taxon>Alcanivoracaceae</taxon>
        <taxon>Alloalcanivorax</taxon>
    </lineage>
</organism>
<evidence type="ECO:0000313" key="3">
    <source>
        <dbReference type="Proteomes" id="UP000662703"/>
    </source>
</evidence>
<dbReference type="InterPro" id="IPR037069">
    <property type="entry name" value="AcylCoA_DH/ox_N_sf"/>
</dbReference>
<accession>A0ABS0AWS2</accession>
<dbReference type="PANTHER" id="PTHR43884:SF12">
    <property type="entry name" value="ISOVALERYL-COA DEHYDROGENASE, MITOCHONDRIAL-RELATED"/>
    <property type="match status" value="1"/>
</dbReference>
<dbReference type="Proteomes" id="UP000662703">
    <property type="component" value="Unassembled WGS sequence"/>
</dbReference>
<dbReference type="SUPFAM" id="SSF56645">
    <property type="entry name" value="Acyl-CoA dehydrogenase NM domain-like"/>
    <property type="match status" value="1"/>
</dbReference>
<protein>
    <submittedName>
        <fullName evidence="2">Acyl-CoA dehydrogenase-like protein</fullName>
    </submittedName>
</protein>
<dbReference type="InterPro" id="IPR009100">
    <property type="entry name" value="AcylCoA_DH/oxidase_NM_dom_sf"/>
</dbReference>
<dbReference type="InterPro" id="IPR013786">
    <property type="entry name" value="AcylCoA_DH/ox_N"/>
</dbReference>
<feature type="domain" description="Acyl-CoA dehydrogenase/oxidase N-terminal" evidence="1">
    <location>
        <begin position="15"/>
        <end position="114"/>
    </location>
</feature>
<evidence type="ECO:0000259" key="1">
    <source>
        <dbReference type="Pfam" id="PF02771"/>
    </source>
</evidence>
<dbReference type="Pfam" id="PF02771">
    <property type="entry name" value="Acyl-CoA_dh_N"/>
    <property type="match status" value="1"/>
</dbReference>
<gene>
    <name evidence="2" type="ORF">Y5W_03039</name>
</gene>
<name>A0ABS0AWS2_9GAMM</name>
<keyword evidence="3" id="KW-1185">Reference proteome</keyword>
<evidence type="ECO:0000313" key="2">
    <source>
        <dbReference type="EMBL" id="MBF5057745.1"/>
    </source>
</evidence>
<dbReference type="Gene3D" id="2.40.110.10">
    <property type="entry name" value="Butyryl-CoA Dehydrogenase, subunit A, domain 2"/>
    <property type="match status" value="1"/>
</dbReference>
<proteinExistence type="predicted"/>
<dbReference type="InterPro" id="IPR046373">
    <property type="entry name" value="Acyl-CoA_Oxase/DH_mid-dom_sf"/>
</dbReference>
<dbReference type="Gene3D" id="1.10.540.10">
    <property type="entry name" value="Acyl-CoA dehydrogenase/oxidase, N-terminal domain"/>
    <property type="match status" value="1"/>
</dbReference>
<dbReference type="EMBL" id="ARXX01000056">
    <property type="protein sequence ID" value="MBF5057745.1"/>
    <property type="molecule type" value="Genomic_DNA"/>
</dbReference>
<dbReference type="PANTHER" id="PTHR43884">
    <property type="entry name" value="ACYL-COA DEHYDROGENASE"/>
    <property type="match status" value="1"/>
</dbReference>
<dbReference type="RefSeq" id="WP_194865893.1">
    <property type="nucleotide sequence ID" value="NZ_ARXX01000056.1"/>
</dbReference>